<evidence type="ECO:0000259" key="4">
    <source>
        <dbReference type="PROSITE" id="PS51158"/>
    </source>
</evidence>
<dbReference type="OrthoDB" id="544387at2759"/>
<evidence type="ECO:0000256" key="2">
    <source>
        <dbReference type="ARBA" id="ARBA00022679"/>
    </source>
</evidence>
<dbReference type="Gene3D" id="3.40.50.410">
    <property type="entry name" value="von Willebrand factor, type A domain"/>
    <property type="match status" value="1"/>
</dbReference>
<keyword evidence="2" id="KW-0808">Transferase</keyword>
<keyword evidence="1" id="KW-0723">Serine/threonine-protein kinase</keyword>
<accession>A0A1Y1I9S3</accession>
<dbReference type="InterPro" id="IPR036465">
    <property type="entry name" value="vWFA_dom_sf"/>
</dbReference>
<dbReference type="SUPFAM" id="SSF53300">
    <property type="entry name" value="vWA-like"/>
    <property type="match status" value="1"/>
</dbReference>
<dbReference type="GO" id="GO:0004674">
    <property type="term" value="F:protein serine/threonine kinase activity"/>
    <property type="evidence" value="ECO:0007669"/>
    <property type="project" value="UniProtKB-KW"/>
</dbReference>
<sequence>MGCHVALVKEKISATIAAVKARFPSAKVRVAFIGYRDYGETINKIGFTADVKAFETALARVKVSGGGDLPEDVFSGLEAAAKLEWSSAVRLVIHIADAPCHGREFYDRAKHTNIDDKYPDGDKHKRELATVLRALHAGARVQTYHFYHLNDYTKQMLAQFRQATGVPAGWIQEDTFSNIEGIPSRISQHSQTAISSSLLRESGGSSEGFAALAVDTAEPDWDGIGERKAEEYAIMPMSAEDVVERVKFGKRLKFATQGARALKIAPAPFSADGALRWPYYTLIGPEDGAEDDPEDGARAATTKRVLKRFKTPLDARVAALRQSEASYKEQAEEQFVASVLVERFNQLYPGAVRERLVFLQLNLVKVAFGESAMRHQWYTVEDFLDGHYKKFSCNVGDFSPEYSDILQAFTHWTYEFSGGELMITDLQGIKGPDEDTYYLTDPAIHCRDLDHFSRLNWGEEGFAMFFAAHKCNKICAKLKLKPRTATSPRSPFDSPFK</sequence>
<dbReference type="PROSITE" id="PS51158">
    <property type="entry name" value="ALPHA_KINASE"/>
    <property type="match status" value="1"/>
</dbReference>
<dbReference type="InterPro" id="IPR004166">
    <property type="entry name" value="a-kinase_dom"/>
</dbReference>
<dbReference type="PANTHER" id="PTHR47763">
    <property type="entry name" value="ALPHA-PROTEIN KINASE VWKA"/>
    <property type="match status" value="1"/>
</dbReference>
<evidence type="ECO:0000256" key="3">
    <source>
        <dbReference type="ARBA" id="ARBA00022777"/>
    </source>
</evidence>
<feature type="domain" description="Alpha-type protein kinase" evidence="4">
    <location>
        <begin position="233"/>
        <end position="483"/>
    </location>
</feature>
<keyword evidence="3 5" id="KW-0418">Kinase</keyword>
<dbReference type="Proteomes" id="UP000054558">
    <property type="component" value="Unassembled WGS sequence"/>
</dbReference>
<dbReference type="AlphaFoldDB" id="A0A1Y1I9S3"/>
<dbReference type="GO" id="GO:0005524">
    <property type="term" value="F:ATP binding"/>
    <property type="evidence" value="ECO:0007669"/>
    <property type="project" value="InterPro"/>
</dbReference>
<proteinExistence type="predicted"/>
<dbReference type="Gene3D" id="3.20.200.10">
    <property type="entry name" value="MHCK/EF2 kinase"/>
    <property type="match status" value="1"/>
</dbReference>
<dbReference type="Pfam" id="PF02816">
    <property type="entry name" value="Alpha_kinase"/>
    <property type="match status" value="1"/>
</dbReference>
<evidence type="ECO:0000256" key="1">
    <source>
        <dbReference type="ARBA" id="ARBA00022527"/>
    </source>
</evidence>
<reference evidence="5 6" key="1">
    <citation type="journal article" date="2014" name="Nat. Commun.">
        <title>Klebsormidium flaccidum genome reveals primary factors for plant terrestrial adaptation.</title>
        <authorList>
            <person name="Hori K."/>
            <person name="Maruyama F."/>
            <person name="Fujisawa T."/>
            <person name="Togashi T."/>
            <person name="Yamamoto N."/>
            <person name="Seo M."/>
            <person name="Sato S."/>
            <person name="Yamada T."/>
            <person name="Mori H."/>
            <person name="Tajima N."/>
            <person name="Moriyama T."/>
            <person name="Ikeuchi M."/>
            <person name="Watanabe M."/>
            <person name="Wada H."/>
            <person name="Kobayashi K."/>
            <person name="Saito M."/>
            <person name="Masuda T."/>
            <person name="Sasaki-Sekimoto Y."/>
            <person name="Mashiguchi K."/>
            <person name="Awai K."/>
            <person name="Shimojima M."/>
            <person name="Masuda S."/>
            <person name="Iwai M."/>
            <person name="Nobusawa T."/>
            <person name="Narise T."/>
            <person name="Kondo S."/>
            <person name="Saito H."/>
            <person name="Sato R."/>
            <person name="Murakawa M."/>
            <person name="Ihara Y."/>
            <person name="Oshima-Yamada Y."/>
            <person name="Ohtaka K."/>
            <person name="Satoh M."/>
            <person name="Sonobe K."/>
            <person name="Ishii M."/>
            <person name="Ohtani R."/>
            <person name="Kanamori-Sato M."/>
            <person name="Honoki R."/>
            <person name="Miyazaki D."/>
            <person name="Mochizuki H."/>
            <person name="Umetsu J."/>
            <person name="Higashi K."/>
            <person name="Shibata D."/>
            <person name="Kamiya Y."/>
            <person name="Sato N."/>
            <person name="Nakamura Y."/>
            <person name="Tabata S."/>
            <person name="Ida S."/>
            <person name="Kurokawa K."/>
            <person name="Ohta H."/>
        </authorList>
    </citation>
    <scope>NUCLEOTIDE SEQUENCE [LARGE SCALE GENOMIC DNA]</scope>
    <source>
        <strain evidence="5 6">NIES-2285</strain>
    </source>
</reference>
<evidence type="ECO:0000313" key="6">
    <source>
        <dbReference type="Proteomes" id="UP000054558"/>
    </source>
</evidence>
<organism evidence="5 6">
    <name type="scientific">Klebsormidium nitens</name>
    <name type="common">Green alga</name>
    <name type="synonym">Ulothrix nitens</name>
    <dbReference type="NCBI Taxonomy" id="105231"/>
    <lineage>
        <taxon>Eukaryota</taxon>
        <taxon>Viridiplantae</taxon>
        <taxon>Streptophyta</taxon>
        <taxon>Klebsormidiophyceae</taxon>
        <taxon>Klebsormidiales</taxon>
        <taxon>Klebsormidiaceae</taxon>
        <taxon>Klebsormidium</taxon>
    </lineage>
</organism>
<dbReference type="PANTHER" id="PTHR47763:SF4">
    <property type="entry name" value="ALPHA-PROTEIN KINASE VWKA"/>
    <property type="match status" value="1"/>
</dbReference>
<dbReference type="EMBL" id="DF237157">
    <property type="protein sequence ID" value="GAQ84838.1"/>
    <property type="molecule type" value="Genomic_DNA"/>
</dbReference>
<protein>
    <submittedName>
        <fullName evidence="5">Alpha-kinase family protein containing von Willebrand factor type A domain</fullName>
    </submittedName>
</protein>
<keyword evidence="6" id="KW-1185">Reference proteome</keyword>
<evidence type="ECO:0000313" key="5">
    <source>
        <dbReference type="EMBL" id="GAQ84838.1"/>
    </source>
</evidence>
<gene>
    <name evidence="5" type="ORF">KFL_002080150</name>
</gene>
<dbReference type="STRING" id="105231.A0A1Y1I9S3"/>
<dbReference type="SUPFAM" id="SSF56112">
    <property type="entry name" value="Protein kinase-like (PK-like)"/>
    <property type="match status" value="1"/>
</dbReference>
<dbReference type="InterPro" id="IPR011009">
    <property type="entry name" value="Kinase-like_dom_sf"/>
</dbReference>
<name>A0A1Y1I9S3_KLENI</name>
<dbReference type="InterPro" id="IPR052969">
    <property type="entry name" value="Thr-specific_kinase-like"/>
</dbReference>
<dbReference type="OMA" id="HKNWEDI"/>
<dbReference type="SMART" id="SM00811">
    <property type="entry name" value="Alpha_kinase"/>
    <property type="match status" value="1"/>
</dbReference>